<dbReference type="InterPro" id="IPR015422">
    <property type="entry name" value="PyrdxlP-dep_Trfase_small"/>
</dbReference>
<dbReference type="Gene3D" id="3.40.50.720">
    <property type="entry name" value="NAD(P)-binding Rossmann-like Domain"/>
    <property type="match status" value="1"/>
</dbReference>
<dbReference type="GO" id="GO:0008483">
    <property type="term" value="F:transaminase activity"/>
    <property type="evidence" value="ECO:0007669"/>
    <property type="project" value="TreeGrafter"/>
</dbReference>
<dbReference type="InterPro" id="IPR015424">
    <property type="entry name" value="PyrdxlP-dep_Trfase"/>
</dbReference>
<dbReference type="RefSeq" id="WP_295657770.1">
    <property type="nucleotide sequence ID" value="NZ_CADCUP010000090.1"/>
</dbReference>
<organism evidence="4">
    <name type="scientific">uncultured Nocardioides sp</name>
    <dbReference type="NCBI Taxonomy" id="198441"/>
    <lineage>
        <taxon>Bacteria</taxon>
        <taxon>Bacillati</taxon>
        <taxon>Actinomycetota</taxon>
        <taxon>Actinomycetes</taxon>
        <taxon>Propionibacteriales</taxon>
        <taxon>Nocardioidaceae</taxon>
        <taxon>Nocardioides</taxon>
        <taxon>environmental samples</taxon>
    </lineage>
</organism>
<feature type="domain" description="NAD-dependent epimerase/dehydratase" evidence="3">
    <location>
        <begin position="173"/>
        <end position="248"/>
    </location>
</feature>
<name>A0A6J4NJL7_9ACTN</name>
<comment type="cofactor">
    <cofactor evidence="1">
        <name>pyridoxal 5'-phosphate</name>
        <dbReference type="ChEBI" id="CHEBI:597326"/>
    </cofactor>
</comment>
<dbReference type="Pfam" id="PF01041">
    <property type="entry name" value="DegT_DnrJ_EryC1"/>
    <property type="match status" value="1"/>
</dbReference>
<accession>A0A6J4NJL7</accession>
<evidence type="ECO:0000256" key="2">
    <source>
        <dbReference type="RuleBase" id="RU004508"/>
    </source>
</evidence>
<evidence type="ECO:0000313" key="4">
    <source>
        <dbReference type="EMBL" id="CAA9386780.1"/>
    </source>
</evidence>
<sequence length="698" mass="74385">MGVSDQERLTVVGGAGFLGSAIVERCLARGRGVVPVDRADRCTPSPGVTPVRADLLTDPLPEVLSGLPAGPVALSAGNSDPRAVRSWQLVLDNAVTTARLLPLLAGRRVTLVSSVEVYGTATGPQHEGTLPELPLDEDALRAWNADLLAIAAQPCPPWRVERLCRRLADADVSGRWVYAMAKRAQELLVADTVPEDRLTLLRVTNLFGPGQDRVVARLARRALAGLPLTVVDTRRTFLPVEVLADAVAAGAPAGVLNAGAGCIDLVELAQLVLDELGLDADVRTVVAPTADAVGVVDTTRFEELTGVGGAHLRDALRSFVRRLRDEPPPMGPSIPVVVPPRPERPELLADRMQQSLWTGSLKGGPWGSALTNELRERLELPDTMTVLATSSGTAALRLATVAVAGRAQPGDVAVLPSFTFAATGEYLAMLGYRLRFCDVRPDTWTLDPARLEEALAGGDVRVVVAVDALGAPADYDAVMAVCRRHGVPVVGDSAPSLGGRSRGRPVGTQADAHAFSMSFAKVVSAAGQGGAVVVPTEAVERLRSSVDWTRSTLIGEVHAAAALDQVERLDHLVARRTAVAGVYAELERADPRVVPQRAADGDQHAWVHWVARFPGVDRDRLAKRLEARGIGTKPYYSPVLHRLPWRPFTERAPDLPVTDALHDEALALPMSSELSVGEAERVFWSVLDALSDCADDPR</sequence>
<dbReference type="Gene3D" id="3.40.640.10">
    <property type="entry name" value="Type I PLP-dependent aspartate aminotransferase-like (Major domain)"/>
    <property type="match status" value="1"/>
</dbReference>
<keyword evidence="2" id="KW-0663">Pyridoxal phosphate</keyword>
<dbReference type="InterPro" id="IPR001509">
    <property type="entry name" value="Epimerase_deHydtase"/>
</dbReference>
<evidence type="ECO:0000256" key="1">
    <source>
        <dbReference type="ARBA" id="ARBA00001933"/>
    </source>
</evidence>
<evidence type="ECO:0000259" key="3">
    <source>
        <dbReference type="Pfam" id="PF01370"/>
    </source>
</evidence>
<gene>
    <name evidence="4" type="ORF">AVDCRST_MAG06-1318</name>
</gene>
<dbReference type="InterPro" id="IPR036291">
    <property type="entry name" value="NAD(P)-bd_dom_sf"/>
</dbReference>
<dbReference type="InterPro" id="IPR015421">
    <property type="entry name" value="PyrdxlP-dep_Trfase_major"/>
</dbReference>
<dbReference type="AlphaFoldDB" id="A0A6J4NJL7"/>
<dbReference type="InterPro" id="IPR000653">
    <property type="entry name" value="DegT/StrS_aminotransferase"/>
</dbReference>
<dbReference type="PANTHER" id="PTHR30244:SF34">
    <property type="entry name" value="DTDP-4-AMINO-4,6-DIDEOXYGALACTOSE TRANSAMINASE"/>
    <property type="match status" value="1"/>
</dbReference>
<dbReference type="SUPFAM" id="SSF53383">
    <property type="entry name" value="PLP-dependent transferases"/>
    <property type="match status" value="1"/>
</dbReference>
<dbReference type="Pfam" id="PF01370">
    <property type="entry name" value="Epimerase"/>
    <property type="match status" value="2"/>
</dbReference>
<protein>
    <recommendedName>
        <fullName evidence="3">NAD-dependent epimerase/dehydratase domain-containing protein</fullName>
    </recommendedName>
</protein>
<dbReference type="Gene3D" id="3.90.1150.10">
    <property type="entry name" value="Aspartate Aminotransferase, domain 1"/>
    <property type="match status" value="1"/>
</dbReference>
<dbReference type="GO" id="GO:0030170">
    <property type="term" value="F:pyridoxal phosphate binding"/>
    <property type="evidence" value="ECO:0007669"/>
    <property type="project" value="TreeGrafter"/>
</dbReference>
<dbReference type="GO" id="GO:0000271">
    <property type="term" value="P:polysaccharide biosynthetic process"/>
    <property type="evidence" value="ECO:0007669"/>
    <property type="project" value="TreeGrafter"/>
</dbReference>
<dbReference type="SUPFAM" id="SSF51735">
    <property type="entry name" value="NAD(P)-binding Rossmann-fold domains"/>
    <property type="match status" value="1"/>
</dbReference>
<dbReference type="EMBL" id="CADCUP010000090">
    <property type="protein sequence ID" value="CAA9386780.1"/>
    <property type="molecule type" value="Genomic_DNA"/>
</dbReference>
<feature type="domain" description="NAD-dependent epimerase/dehydratase" evidence="3">
    <location>
        <begin position="10"/>
        <end position="129"/>
    </location>
</feature>
<proteinExistence type="inferred from homology"/>
<comment type="similarity">
    <text evidence="2">Belongs to the DegT/DnrJ/EryC1 family.</text>
</comment>
<reference evidence="4" key="1">
    <citation type="submission" date="2020-02" db="EMBL/GenBank/DDBJ databases">
        <authorList>
            <person name="Meier V. D."/>
        </authorList>
    </citation>
    <scope>NUCLEOTIDE SEQUENCE</scope>
    <source>
        <strain evidence="4">AVDCRST_MAG06</strain>
    </source>
</reference>
<dbReference type="PANTHER" id="PTHR30244">
    <property type="entry name" value="TRANSAMINASE"/>
    <property type="match status" value="1"/>
</dbReference>